<protein>
    <recommendedName>
        <fullName evidence="4">Antigen 84</fullName>
    </recommendedName>
</protein>
<dbReference type="RefSeq" id="WP_181582559.1">
    <property type="nucleotide sequence ID" value="NZ_CP059399.1"/>
</dbReference>
<proteinExistence type="predicted"/>
<feature type="compositionally biased region" description="Basic and acidic residues" evidence="1">
    <location>
        <begin position="10"/>
        <end position="19"/>
    </location>
</feature>
<dbReference type="Gene3D" id="6.10.250.660">
    <property type="match status" value="1"/>
</dbReference>
<keyword evidence="3" id="KW-1185">Reference proteome</keyword>
<evidence type="ECO:0000313" key="3">
    <source>
        <dbReference type="Proteomes" id="UP000515512"/>
    </source>
</evidence>
<dbReference type="Proteomes" id="UP000515512">
    <property type="component" value="Chromosome"/>
</dbReference>
<organism evidence="2 3">
    <name type="scientific">Nocardia huaxiensis</name>
    <dbReference type="NCBI Taxonomy" id="2755382"/>
    <lineage>
        <taxon>Bacteria</taxon>
        <taxon>Bacillati</taxon>
        <taxon>Actinomycetota</taxon>
        <taxon>Actinomycetes</taxon>
        <taxon>Mycobacteriales</taxon>
        <taxon>Nocardiaceae</taxon>
        <taxon>Nocardia</taxon>
    </lineage>
</organism>
<gene>
    <name evidence="2" type="ORF">H0264_03090</name>
</gene>
<dbReference type="KEGG" id="nhu:H0264_03090"/>
<name>A0A7D6Z4X0_9NOCA</name>
<evidence type="ECO:0000313" key="2">
    <source>
        <dbReference type="EMBL" id="QLY31364.1"/>
    </source>
</evidence>
<sequence length="64" mass="7225">MLDGDPGENEPSRRKSYDKDEMDAFVDLMEQELSRVVDENTDLKAVIADQTAVIAQLRAELGRE</sequence>
<evidence type="ECO:0000256" key="1">
    <source>
        <dbReference type="SAM" id="MobiDB-lite"/>
    </source>
</evidence>
<accession>A0A7D6Z4X0</accession>
<dbReference type="AlphaFoldDB" id="A0A7D6Z4X0"/>
<reference evidence="2 3" key="1">
    <citation type="submission" date="2020-07" db="EMBL/GenBank/DDBJ databases">
        <authorList>
            <person name="Zhuang K."/>
            <person name="Ran Y."/>
        </authorList>
    </citation>
    <scope>NUCLEOTIDE SEQUENCE [LARGE SCALE GENOMIC DNA]</scope>
    <source>
        <strain evidence="2 3">WCH-YHL-001</strain>
    </source>
</reference>
<dbReference type="EMBL" id="CP059399">
    <property type="protein sequence ID" value="QLY31364.1"/>
    <property type="molecule type" value="Genomic_DNA"/>
</dbReference>
<feature type="region of interest" description="Disordered" evidence="1">
    <location>
        <begin position="1"/>
        <end position="20"/>
    </location>
</feature>
<evidence type="ECO:0008006" key="4">
    <source>
        <dbReference type="Google" id="ProtNLM"/>
    </source>
</evidence>